<sequence>MACGFVCLFSAVLTSEWPCYTNEKSSDVKSSLLAKCCGQSNGYVACPNGRWAVLFEYDRNHIKVALLPTTVPAGRCSQHLLL</sequence>
<dbReference type="AlphaFoldDB" id="A0AA38MIN2"/>
<organism evidence="2 3">
    <name type="scientific">Zophobas morio</name>
    <dbReference type="NCBI Taxonomy" id="2755281"/>
    <lineage>
        <taxon>Eukaryota</taxon>
        <taxon>Metazoa</taxon>
        <taxon>Ecdysozoa</taxon>
        <taxon>Arthropoda</taxon>
        <taxon>Hexapoda</taxon>
        <taxon>Insecta</taxon>
        <taxon>Pterygota</taxon>
        <taxon>Neoptera</taxon>
        <taxon>Endopterygota</taxon>
        <taxon>Coleoptera</taxon>
        <taxon>Polyphaga</taxon>
        <taxon>Cucujiformia</taxon>
        <taxon>Tenebrionidae</taxon>
        <taxon>Zophobas</taxon>
    </lineage>
</organism>
<keyword evidence="3" id="KW-1185">Reference proteome</keyword>
<accession>A0AA38MIN2</accession>
<proteinExistence type="predicted"/>
<keyword evidence="1" id="KW-0732">Signal</keyword>
<reference evidence="2" key="1">
    <citation type="journal article" date="2023" name="G3 (Bethesda)">
        <title>Whole genome assemblies of Zophobas morio and Tenebrio molitor.</title>
        <authorList>
            <person name="Kaur S."/>
            <person name="Stinson S.A."/>
            <person name="diCenzo G.C."/>
        </authorList>
    </citation>
    <scope>NUCLEOTIDE SEQUENCE</scope>
    <source>
        <strain evidence="2">QUZm001</strain>
    </source>
</reference>
<evidence type="ECO:0000313" key="2">
    <source>
        <dbReference type="EMBL" id="KAJ3657622.1"/>
    </source>
</evidence>
<evidence type="ECO:0008006" key="4">
    <source>
        <dbReference type="Google" id="ProtNLM"/>
    </source>
</evidence>
<evidence type="ECO:0000313" key="3">
    <source>
        <dbReference type="Proteomes" id="UP001168821"/>
    </source>
</evidence>
<feature type="signal peptide" evidence="1">
    <location>
        <begin position="1"/>
        <end position="21"/>
    </location>
</feature>
<dbReference type="EMBL" id="JALNTZ010000003">
    <property type="protein sequence ID" value="KAJ3657622.1"/>
    <property type="molecule type" value="Genomic_DNA"/>
</dbReference>
<gene>
    <name evidence="2" type="ORF">Zmor_009409</name>
</gene>
<protein>
    <recommendedName>
        <fullName evidence="4">Secreted protein</fullName>
    </recommendedName>
</protein>
<name>A0AA38MIN2_9CUCU</name>
<dbReference type="Proteomes" id="UP001168821">
    <property type="component" value="Unassembled WGS sequence"/>
</dbReference>
<feature type="chain" id="PRO_5041404338" description="Secreted protein" evidence="1">
    <location>
        <begin position="22"/>
        <end position="82"/>
    </location>
</feature>
<evidence type="ECO:0000256" key="1">
    <source>
        <dbReference type="SAM" id="SignalP"/>
    </source>
</evidence>
<comment type="caution">
    <text evidence="2">The sequence shown here is derived from an EMBL/GenBank/DDBJ whole genome shotgun (WGS) entry which is preliminary data.</text>
</comment>